<dbReference type="RefSeq" id="WP_045989312.1">
    <property type="nucleotide sequence ID" value="NZ_CBCSDF010000001.1"/>
</dbReference>
<evidence type="ECO:0000256" key="3">
    <source>
        <dbReference type="ARBA" id="ARBA00022777"/>
    </source>
</evidence>
<proteinExistence type="inferred from homology"/>
<dbReference type="SUPFAM" id="SSF52540">
    <property type="entry name" value="P-loop containing nucleoside triphosphate hydrolases"/>
    <property type="match status" value="1"/>
</dbReference>
<dbReference type="Proteomes" id="UP000646877">
    <property type="component" value="Unassembled WGS sequence"/>
</dbReference>
<feature type="domain" description="Polyphosphate kinase-2-related" evidence="4">
    <location>
        <begin position="28"/>
        <end position="247"/>
    </location>
</feature>
<dbReference type="PIRSF" id="PIRSF028756">
    <property type="entry name" value="PPK2_prd"/>
    <property type="match status" value="1"/>
</dbReference>
<dbReference type="PANTHER" id="PTHR34383:SF3">
    <property type="entry name" value="POLYPHOSPHATE:AMP PHOSPHOTRANSFERASE"/>
    <property type="match status" value="1"/>
</dbReference>
<dbReference type="PANTHER" id="PTHR34383">
    <property type="entry name" value="POLYPHOSPHATE:AMP PHOSPHOTRANSFERASE-RELATED"/>
    <property type="match status" value="1"/>
</dbReference>
<dbReference type="Proteomes" id="UP001304419">
    <property type="component" value="Chromosome 2"/>
</dbReference>
<sequence length="276" mass="32533">MTSYVSEIKALNRGLSVKPPMTHPAIDSKKHYKSELKYWQTQLLHVQQAYFHQGKRAILVFEGWDAAGKGGAIRRMTEKLDPRGVKVYPIAKPTPEEQGRHYLYRFQTKLPPRGTMTIFDRSYYGRVLVERVEAFASEQEWRRAYQEINEFERLLTDDNVRIVKLFLHISEDEQLKRFTERLNNPYKRWKLTEEDIRNRQKRQDYEQAIDDMFAKTDTNLADWHLILAEHKWYARVQVMKTIVEALSKGVDISPPPIDKAVVKLAKSQLGIVQRED</sequence>
<keyword evidence="3 5" id="KW-0418">Kinase</keyword>
<dbReference type="Pfam" id="PF03976">
    <property type="entry name" value="PPK2"/>
    <property type="match status" value="1"/>
</dbReference>
<keyword evidence="2" id="KW-0808">Transferase</keyword>
<dbReference type="InterPro" id="IPR022488">
    <property type="entry name" value="PPK2-related"/>
</dbReference>
<name>A0A8I2H426_9GAMM</name>
<protein>
    <submittedName>
        <fullName evidence="5">Polyphosphate kinase</fullName>
    </submittedName>
</protein>
<evidence type="ECO:0000259" key="4">
    <source>
        <dbReference type="Pfam" id="PF03976"/>
    </source>
</evidence>
<dbReference type="Gene3D" id="3.40.50.300">
    <property type="entry name" value="P-loop containing nucleotide triphosphate hydrolases"/>
    <property type="match status" value="1"/>
</dbReference>
<evidence type="ECO:0000256" key="2">
    <source>
        <dbReference type="ARBA" id="ARBA00022679"/>
    </source>
</evidence>
<dbReference type="InterPro" id="IPR027417">
    <property type="entry name" value="P-loop_NTPase"/>
</dbReference>
<accession>A0A8I2H426</accession>
<evidence type="ECO:0000313" key="8">
    <source>
        <dbReference type="Proteomes" id="UP001304419"/>
    </source>
</evidence>
<dbReference type="GO" id="GO:0008976">
    <property type="term" value="F:polyphosphate kinase activity"/>
    <property type="evidence" value="ECO:0007669"/>
    <property type="project" value="InterPro"/>
</dbReference>
<gene>
    <name evidence="5" type="ORF">F9Y85_17630</name>
    <name evidence="6" type="ORF">R5H13_20555</name>
</gene>
<evidence type="ECO:0000256" key="1">
    <source>
        <dbReference type="ARBA" id="ARBA00009924"/>
    </source>
</evidence>
<keyword evidence="8" id="KW-1185">Reference proteome</keyword>
<comment type="similarity">
    <text evidence="1">Belongs to the polyphosphate kinase 2 (PPK2) family. Class I subfamily.</text>
</comment>
<dbReference type="EMBL" id="WEIA01000012">
    <property type="protein sequence ID" value="NLR23098.1"/>
    <property type="molecule type" value="Genomic_DNA"/>
</dbReference>
<organism evidence="5 7">
    <name type="scientific">Pseudoalteromonas maricaloris</name>
    <dbReference type="NCBI Taxonomy" id="184924"/>
    <lineage>
        <taxon>Bacteria</taxon>
        <taxon>Pseudomonadati</taxon>
        <taxon>Pseudomonadota</taxon>
        <taxon>Gammaproteobacteria</taxon>
        <taxon>Alteromonadales</taxon>
        <taxon>Pseudoalteromonadaceae</taxon>
        <taxon>Pseudoalteromonas</taxon>
    </lineage>
</organism>
<reference evidence="5" key="1">
    <citation type="submission" date="2019-10" db="EMBL/GenBank/DDBJ databases">
        <authorList>
            <person name="Paulsen S."/>
        </authorList>
    </citation>
    <scope>NUCLEOTIDE SEQUENCE</scope>
    <source>
        <strain evidence="5">LMG 19692</strain>
    </source>
</reference>
<evidence type="ECO:0000313" key="6">
    <source>
        <dbReference type="EMBL" id="WOX31332.1"/>
    </source>
</evidence>
<dbReference type="InterPro" id="IPR016898">
    <property type="entry name" value="Polyphosphate_phosphotransfera"/>
</dbReference>
<evidence type="ECO:0000313" key="5">
    <source>
        <dbReference type="EMBL" id="NLR23098.1"/>
    </source>
</evidence>
<dbReference type="AlphaFoldDB" id="A0A8I2H426"/>
<evidence type="ECO:0000313" key="7">
    <source>
        <dbReference type="Proteomes" id="UP000646877"/>
    </source>
</evidence>
<reference evidence="6 8" key="2">
    <citation type="submission" date="2023-10" db="EMBL/GenBank/DDBJ databases">
        <title>To unveil natural product biosynthetic capacity in Pseudoalteromonas.</title>
        <authorList>
            <person name="Wang J."/>
        </authorList>
    </citation>
    <scope>NUCLEOTIDE SEQUENCE [LARGE SCALE GENOMIC DNA]</scope>
    <source>
        <strain evidence="6 8">DSM 15914</strain>
    </source>
</reference>
<dbReference type="EMBL" id="CP137579">
    <property type="protein sequence ID" value="WOX31332.1"/>
    <property type="molecule type" value="Genomic_DNA"/>
</dbReference>